<dbReference type="AlphaFoldDB" id="A0A645FD92"/>
<accession>A0A645FD92</accession>
<comment type="caution">
    <text evidence="1">The sequence shown here is derived from an EMBL/GenBank/DDBJ whole genome shotgun (WGS) entry which is preliminary data.</text>
</comment>
<organism evidence="1">
    <name type="scientific">bioreactor metagenome</name>
    <dbReference type="NCBI Taxonomy" id="1076179"/>
    <lineage>
        <taxon>unclassified sequences</taxon>
        <taxon>metagenomes</taxon>
        <taxon>ecological metagenomes</taxon>
    </lineage>
</organism>
<proteinExistence type="predicted"/>
<name>A0A645FD92_9ZZZZ</name>
<evidence type="ECO:0000313" key="1">
    <source>
        <dbReference type="EMBL" id="MPN11412.1"/>
    </source>
</evidence>
<dbReference type="EMBL" id="VSSQ01057616">
    <property type="protein sequence ID" value="MPN11412.1"/>
    <property type="molecule type" value="Genomic_DNA"/>
</dbReference>
<sequence>MLYNGKKYRGVKLNLNSHLDELIVWDEKNNRSIQLNKNYVDSFSIGQRKFVNIRERDESGLIIPGYYQLLYNNSVLVYKRIIKVYNESVNQEYIASNRGIIKKFVPSIKYFLKNQNGTFIIRRKKDILNLYPDKKKEIRKYIRSNGIYFNEDSMDISIVSVLSFIDNKYE</sequence>
<gene>
    <name evidence="1" type="ORF">SDC9_158713</name>
</gene>
<protein>
    <submittedName>
        <fullName evidence="1">Uncharacterized protein</fullName>
    </submittedName>
</protein>
<reference evidence="1" key="1">
    <citation type="submission" date="2019-08" db="EMBL/GenBank/DDBJ databases">
        <authorList>
            <person name="Kucharzyk K."/>
            <person name="Murdoch R.W."/>
            <person name="Higgins S."/>
            <person name="Loffler F."/>
        </authorList>
    </citation>
    <scope>NUCLEOTIDE SEQUENCE</scope>
</reference>